<protein>
    <submittedName>
        <fullName evidence="1">Uncharacterized protein</fullName>
    </submittedName>
</protein>
<accession>A0AAW1S1P3</accession>
<dbReference type="Proteomes" id="UP001445335">
    <property type="component" value="Unassembled WGS sequence"/>
</dbReference>
<sequence>MLSRVRRGEWAGAAWCGVAPRARRLQVHAFLPASTAPILTARGSGGLVLGAPDSSLGFPASLRAERRDSAAEPAASDPLHEEIYACSEVGEVLDIVQDEAGSGLSAKHVCKLLVRVAALARRREGGGPREQQALVADPVFDSLLQLVEKRAFSFTAKARSWRA</sequence>
<keyword evidence="2" id="KW-1185">Reference proteome</keyword>
<organism evidence="1 2">
    <name type="scientific">Elliptochloris bilobata</name>
    <dbReference type="NCBI Taxonomy" id="381761"/>
    <lineage>
        <taxon>Eukaryota</taxon>
        <taxon>Viridiplantae</taxon>
        <taxon>Chlorophyta</taxon>
        <taxon>core chlorophytes</taxon>
        <taxon>Trebouxiophyceae</taxon>
        <taxon>Trebouxiophyceae incertae sedis</taxon>
        <taxon>Elliptochloris clade</taxon>
        <taxon>Elliptochloris</taxon>
    </lineage>
</organism>
<reference evidence="1 2" key="1">
    <citation type="journal article" date="2024" name="Nat. Commun.">
        <title>Phylogenomics reveals the evolutionary origins of lichenization in chlorophyte algae.</title>
        <authorList>
            <person name="Puginier C."/>
            <person name="Libourel C."/>
            <person name="Otte J."/>
            <person name="Skaloud P."/>
            <person name="Haon M."/>
            <person name="Grisel S."/>
            <person name="Petersen M."/>
            <person name="Berrin J.G."/>
            <person name="Delaux P.M."/>
            <person name="Dal Grande F."/>
            <person name="Keller J."/>
        </authorList>
    </citation>
    <scope>NUCLEOTIDE SEQUENCE [LARGE SCALE GENOMIC DNA]</scope>
    <source>
        <strain evidence="1 2">SAG 245.80</strain>
    </source>
</reference>
<evidence type="ECO:0000313" key="1">
    <source>
        <dbReference type="EMBL" id="KAK9839541.1"/>
    </source>
</evidence>
<gene>
    <name evidence="1" type="ORF">WJX81_008467</name>
</gene>
<evidence type="ECO:0000313" key="2">
    <source>
        <dbReference type="Proteomes" id="UP001445335"/>
    </source>
</evidence>
<proteinExistence type="predicted"/>
<dbReference type="EMBL" id="JALJOU010000016">
    <property type="protein sequence ID" value="KAK9839541.1"/>
    <property type="molecule type" value="Genomic_DNA"/>
</dbReference>
<comment type="caution">
    <text evidence="1">The sequence shown here is derived from an EMBL/GenBank/DDBJ whole genome shotgun (WGS) entry which is preliminary data.</text>
</comment>
<name>A0AAW1S1P3_9CHLO</name>
<dbReference type="AlphaFoldDB" id="A0AAW1S1P3"/>